<feature type="compositionally biased region" description="Acidic residues" evidence="1">
    <location>
        <begin position="119"/>
        <end position="128"/>
    </location>
</feature>
<feature type="compositionally biased region" description="Polar residues" evidence="1">
    <location>
        <begin position="98"/>
        <end position="110"/>
    </location>
</feature>
<dbReference type="Proteomes" id="UP000304148">
    <property type="component" value="Chromosome"/>
</dbReference>
<dbReference type="Pfam" id="PF26595">
    <property type="entry name" value="A_ENA"/>
    <property type="match status" value="1"/>
</dbReference>
<sequence>MSILKDDDHIPSIDEAVAHLLQSLSLEEGALGQLLLTEAEKAMAFVGKDKNFPTHPTPKEIVDYNSSVVQILDSMLMAEWLLLKKLNMVVHMEFQAQTRDSAVKTSTPITKRNDKGEELDSDSNEFDY</sequence>
<evidence type="ECO:0000313" key="3">
    <source>
        <dbReference type="Proteomes" id="UP000304148"/>
    </source>
</evidence>
<dbReference type="RefSeq" id="WP_138186405.1">
    <property type="nucleotide sequence ID" value="NZ_LS992241.1"/>
</dbReference>
<evidence type="ECO:0000256" key="1">
    <source>
        <dbReference type="SAM" id="MobiDB-lite"/>
    </source>
</evidence>
<protein>
    <submittedName>
        <fullName evidence="2">Uncharacterized protein</fullName>
    </submittedName>
</protein>
<evidence type="ECO:0000313" key="2">
    <source>
        <dbReference type="EMBL" id="SYX84495.1"/>
    </source>
</evidence>
<feature type="region of interest" description="Disordered" evidence="1">
    <location>
        <begin position="98"/>
        <end position="128"/>
    </location>
</feature>
<gene>
    <name evidence="2" type="ORF">PBLR_12917</name>
</gene>
<proteinExistence type="predicted"/>
<reference evidence="3" key="1">
    <citation type="submission" date="2018-08" db="EMBL/GenBank/DDBJ databases">
        <authorList>
            <person name="Chevrot R."/>
        </authorList>
    </citation>
    <scope>NUCLEOTIDE SEQUENCE [LARGE SCALE GENOMIC DNA]</scope>
</reference>
<dbReference type="AlphaFoldDB" id="A0A383RBK3"/>
<dbReference type="EMBL" id="LS992241">
    <property type="protein sequence ID" value="SYX84495.1"/>
    <property type="molecule type" value="Genomic_DNA"/>
</dbReference>
<name>A0A383RBK3_PAEAL</name>
<dbReference type="InterPro" id="IPR058705">
    <property type="entry name" value="A_ENA"/>
</dbReference>
<organism evidence="2 3">
    <name type="scientific">Paenibacillus alvei</name>
    <name type="common">Bacillus alvei</name>
    <dbReference type="NCBI Taxonomy" id="44250"/>
    <lineage>
        <taxon>Bacteria</taxon>
        <taxon>Bacillati</taxon>
        <taxon>Bacillota</taxon>
        <taxon>Bacilli</taxon>
        <taxon>Bacillales</taxon>
        <taxon>Paenibacillaceae</taxon>
        <taxon>Paenibacillus</taxon>
    </lineage>
</organism>
<accession>A0A383RBK3</accession>